<protein>
    <submittedName>
        <fullName evidence="1">Uncharacterized protein</fullName>
    </submittedName>
</protein>
<sequence length="93" mass="10111">MNMSFTDAKAMAAKAKRANDIAVTSARRAIISAIDGAATSGKTEVDSYALNGIAVAPRRQIILDLEQSGYEVRVNQAFDQRDTDYITISWENA</sequence>
<evidence type="ECO:0000313" key="2">
    <source>
        <dbReference type="Proteomes" id="UP000678148"/>
    </source>
</evidence>
<name>A0A8E7KXX7_9CAUD</name>
<keyword evidence="2" id="KW-1185">Reference proteome</keyword>
<reference evidence="1 2" key="1">
    <citation type="submission" date="2021-03" db="EMBL/GenBank/DDBJ databases">
        <title>Characterization and genomic analysis of bacteriophage infecting carbapenem resistant Klebsiella pneumonia.</title>
        <authorList>
            <person name="Liu X."/>
            <person name="Xu Y."/>
            <person name="Li G."/>
        </authorList>
    </citation>
    <scope>NUCLEOTIDE SEQUENCE [LARGE SCALE GENOMIC DNA]</scope>
    <source>
        <strain evidence="1">Sewage</strain>
    </source>
</reference>
<dbReference type="Proteomes" id="UP000678148">
    <property type="component" value="Segment"/>
</dbReference>
<dbReference type="EMBL" id="MW713578">
    <property type="protein sequence ID" value="QVW27628.1"/>
    <property type="molecule type" value="Genomic_DNA"/>
</dbReference>
<organism evidence="1 2">
    <name type="scientific">Klebsiella phage Shaphc-TDM-1124-4</name>
    <dbReference type="NCBI Taxonomy" id="2831169"/>
    <lineage>
        <taxon>Viruses</taxon>
        <taxon>Duplodnaviria</taxon>
        <taxon>Heunggongvirae</taxon>
        <taxon>Uroviricota</taxon>
        <taxon>Caudoviricetes</taxon>
        <taxon>Demerecviridae</taxon>
        <taxon>Sugarlandvirus</taxon>
        <taxon>Sugarlandvirus ShaphcTDM11244</taxon>
    </lineage>
</organism>
<evidence type="ECO:0000313" key="1">
    <source>
        <dbReference type="EMBL" id="QVW27628.1"/>
    </source>
</evidence>
<accession>A0A8E7KXX7</accession>
<proteinExistence type="predicted"/>